<dbReference type="EMBL" id="CM046124">
    <property type="protein sequence ID" value="KAI8432809.1"/>
    <property type="molecule type" value="Genomic_DNA"/>
</dbReference>
<evidence type="ECO:0000313" key="1">
    <source>
        <dbReference type="EMBL" id="KAI8432809.1"/>
    </source>
</evidence>
<proteinExistence type="predicted"/>
<sequence length="342" mass="38332">MALADFCRLDEKVNLKPIDSLSSFENDIIGYSGNFAHSAQLANPPFHNPAQTLAQFSSKDETGRDIKINFDHGTTTLGFRYQGGVLLAVDSRATGGQFIGSQSMKKIVEINDYLLAKQCRLYELRNRERISVAAASKLMANMVYNYKGMGLSMGMMLAGYDKRGAQLYYVDSEGTRTPGKVFSVGSGSVYAFGVLDTGYRWDLTDIWRPITALFYYPITPNTGFHFMVNCYFLYSYSERLETGMFGGKPADYCYMLILMDQMVMSVLGLMEFIGILVGHLAFFLLFKYPQEFGGPALLTPPSFLKQWFPDTRQMGSFGLPPESRNPVRTGHTWGRGHTLGRN</sequence>
<dbReference type="Proteomes" id="UP001064048">
    <property type="component" value="Chromosome 24"/>
</dbReference>
<protein>
    <submittedName>
        <fullName evidence="1">Uncharacterized protein</fullName>
    </submittedName>
</protein>
<gene>
    <name evidence="1" type="ORF">MSG28_013756</name>
</gene>
<comment type="caution">
    <text evidence="1">The sequence shown here is derived from an EMBL/GenBank/DDBJ whole genome shotgun (WGS) entry which is preliminary data.</text>
</comment>
<organism evidence="1 2">
    <name type="scientific">Choristoneura fumiferana</name>
    <name type="common">Spruce budworm moth</name>
    <name type="synonym">Archips fumiferana</name>
    <dbReference type="NCBI Taxonomy" id="7141"/>
    <lineage>
        <taxon>Eukaryota</taxon>
        <taxon>Metazoa</taxon>
        <taxon>Ecdysozoa</taxon>
        <taxon>Arthropoda</taxon>
        <taxon>Hexapoda</taxon>
        <taxon>Insecta</taxon>
        <taxon>Pterygota</taxon>
        <taxon>Neoptera</taxon>
        <taxon>Endopterygota</taxon>
        <taxon>Lepidoptera</taxon>
        <taxon>Glossata</taxon>
        <taxon>Ditrysia</taxon>
        <taxon>Tortricoidea</taxon>
        <taxon>Tortricidae</taxon>
        <taxon>Tortricinae</taxon>
        <taxon>Choristoneura</taxon>
    </lineage>
</organism>
<accession>A0ACC0K8W0</accession>
<name>A0ACC0K8W0_CHOFU</name>
<reference evidence="1 2" key="1">
    <citation type="journal article" date="2022" name="Genome Biol. Evol.">
        <title>The Spruce Budworm Genome: Reconstructing the Evolutionary History of Antifreeze Proteins.</title>
        <authorList>
            <person name="Beliveau C."/>
            <person name="Gagne P."/>
            <person name="Picq S."/>
            <person name="Vernygora O."/>
            <person name="Keeling C.I."/>
            <person name="Pinkney K."/>
            <person name="Doucet D."/>
            <person name="Wen F."/>
            <person name="Johnston J.S."/>
            <person name="Maaroufi H."/>
            <person name="Boyle B."/>
            <person name="Laroche J."/>
            <person name="Dewar K."/>
            <person name="Juretic N."/>
            <person name="Blackburn G."/>
            <person name="Nisole A."/>
            <person name="Brunet B."/>
            <person name="Brandao M."/>
            <person name="Lumley L."/>
            <person name="Duan J."/>
            <person name="Quan G."/>
            <person name="Lucarotti C.J."/>
            <person name="Roe A.D."/>
            <person name="Sperling F.A.H."/>
            <person name="Levesque R.C."/>
            <person name="Cusson M."/>
        </authorList>
    </citation>
    <scope>NUCLEOTIDE SEQUENCE [LARGE SCALE GENOMIC DNA]</scope>
    <source>
        <strain evidence="1">Glfc:IPQL:Cfum</strain>
    </source>
</reference>
<evidence type="ECO:0000313" key="2">
    <source>
        <dbReference type="Proteomes" id="UP001064048"/>
    </source>
</evidence>
<keyword evidence="2" id="KW-1185">Reference proteome</keyword>